<comment type="similarity">
    <text evidence="1">Belongs to the YciI family.</text>
</comment>
<sequence length="138" mass="15209">MRFMILVKASPESEAGVMPGEDLLAAMGAYHEELARAGVLLDGVGLKASAQGWRVRYGKGGERTVVDGPFTETKELLAGYTLIQVRSREEAMEWARRFPNPRGEGLEAEIEVRPVFELDDFAPGEAVQRFRDLDAARG</sequence>
<evidence type="ECO:0000256" key="1">
    <source>
        <dbReference type="ARBA" id="ARBA00007689"/>
    </source>
</evidence>
<dbReference type="AlphaFoldDB" id="A0A235EMG9"/>
<keyword evidence="4" id="KW-1185">Reference proteome</keyword>
<dbReference type="RefSeq" id="WP_094289909.1">
    <property type="nucleotide sequence ID" value="NZ_JAMXHW010000015.1"/>
</dbReference>
<dbReference type="EMBL" id="NOIG01000008">
    <property type="protein sequence ID" value="OYD49747.1"/>
    <property type="molecule type" value="Genomic_DNA"/>
</dbReference>
<reference evidence="3 4" key="1">
    <citation type="submission" date="2017-07" db="EMBL/GenBank/DDBJ databases">
        <title>Acidovorax KNDSW TSA 6 genome sequence and assembly.</title>
        <authorList>
            <person name="Mayilraj S."/>
        </authorList>
    </citation>
    <scope>NUCLEOTIDE SEQUENCE [LARGE SCALE GENOMIC DNA]</scope>
    <source>
        <strain evidence="3 4">KNDSW-TSA6</strain>
    </source>
</reference>
<evidence type="ECO:0000313" key="4">
    <source>
        <dbReference type="Proteomes" id="UP000215441"/>
    </source>
</evidence>
<dbReference type="OrthoDB" id="9807535at2"/>
<organism evidence="3 4">
    <name type="scientific">Acidovorax kalamii</name>
    <dbReference type="NCBI Taxonomy" id="2004485"/>
    <lineage>
        <taxon>Bacteria</taxon>
        <taxon>Pseudomonadati</taxon>
        <taxon>Pseudomonadota</taxon>
        <taxon>Betaproteobacteria</taxon>
        <taxon>Burkholderiales</taxon>
        <taxon>Comamonadaceae</taxon>
        <taxon>Acidovorax</taxon>
    </lineage>
</organism>
<dbReference type="PANTHER" id="PTHR35174:SF4">
    <property type="entry name" value="BLL7163 PROTEIN"/>
    <property type="match status" value="1"/>
</dbReference>
<dbReference type="InterPro" id="IPR005545">
    <property type="entry name" value="YCII"/>
</dbReference>
<accession>A0A235EMG9</accession>
<evidence type="ECO:0000259" key="2">
    <source>
        <dbReference type="Pfam" id="PF03795"/>
    </source>
</evidence>
<comment type="caution">
    <text evidence="3">The sequence shown here is derived from an EMBL/GenBank/DDBJ whole genome shotgun (WGS) entry which is preliminary data.</text>
</comment>
<dbReference type="InterPro" id="IPR011008">
    <property type="entry name" value="Dimeric_a/b-barrel"/>
</dbReference>
<dbReference type="PANTHER" id="PTHR35174">
    <property type="entry name" value="BLL7171 PROTEIN-RELATED"/>
    <property type="match status" value="1"/>
</dbReference>
<name>A0A235EMG9_9BURK</name>
<dbReference type="Gene3D" id="3.30.70.1060">
    <property type="entry name" value="Dimeric alpha+beta barrel"/>
    <property type="match status" value="1"/>
</dbReference>
<dbReference type="Proteomes" id="UP000215441">
    <property type="component" value="Unassembled WGS sequence"/>
</dbReference>
<gene>
    <name evidence="3" type="ORF">CBY09_12360</name>
</gene>
<dbReference type="Pfam" id="PF03795">
    <property type="entry name" value="YCII"/>
    <property type="match status" value="1"/>
</dbReference>
<proteinExistence type="inferred from homology"/>
<dbReference type="SUPFAM" id="SSF54909">
    <property type="entry name" value="Dimeric alpha+beta barrel"/>
    <property type="match status" value="1"/>
</dbReference>
<evidence type="ECO:0000313" key="3">
    <source>
        <dbReference type="EMBL" id="OYD49747.1"/>
    </source>
</evidence>
<feature type="domain" description="YCII-related" evidence="2">
    <location>
        <begin position="1"/>
        <end position="114"/>
    </location>
</feature>
<protein>
    <submittedName>
        <fullName evidence="3">Dehydrogenase</fullName>
    </submittedName>
</protein>